<reference evidence="3" key="2">
    <citation type="submission" date="2013-12" db="EMBL/GenBank/DDBJ databases">
        <title>Evolution of pathogenesis and genome organization in the Tremellales.</title>
        <authorList>
            <person name="Cuomo C."/>
            <person name="Litvintseva A."/>
            <person name="Heitman J."/>
            <person name="Chen Y."/>
            <person name="Sun S."/>
            <person name="Springer D."/>
            <person name="Dromer F."/>
            <person name="Young S."/>
            <person name="Zeng Q."/>
            <person name="Chapman S."/>
            <person name="Gujja S."/>
            <person name="Saif S."/>
            <person name="Birren B."/>
        </authorList>
    </citation>
    <scope>NUCLEOTIDE SEQUENCE [LARGE SCALE GENOMIC DNA]</scope>
    <source>
        <strain evidence="3">CBS 10435</strain>
    </source>
</reference>
<dbReference type="Proteomes" id="UP000092583">
    <property type="component" value="Unassembled WGS sequence"/>
</dbReference>
<sequence length="129" mass="14564">MSSSSFTDTDQARAELETLLFNDPEMKKLLIKGESINIRDMVSRLMEKGVKIENKQPGSLTSCAPAQKQQPQSKDKGKEKVAHERNICVPNMIDVQGGAPKSRRLPVRSCRRPAPPLDWLSDEYHEEDE</sequence>
<evidence type="ECO:0000256" key="1">
    <source>
        <dbReference type="SAM" id="MobiDB-lite"/>
    </source>
</evidence>
<keyword evidence="3" id="KW-1185">Reference proteome</keyword>
<accession>A0A1B9IPG8</accession>
<feature type="region of interest" description="Disordered" evidence="1">
    <location>
        <begin position="49"/>
        <end position="129"/>
    </location>
</feature>
<organism evidence="2 3">
    <name type="scientific">Kwoniella mangroviensis CBS 10435</name>
    <dbReference type="NCBI Taxonomy" id="1331196"/>
    <lineage>
        <taxon>Eukaryota</taxon>
        <taxon>Fungi</taxon>
        <taxon>Dikarya</taxon>
        <taxon>Basidiomycota</taxon>
        <taxon>Agaricomycotina</taxon>
        <taxon>Tremellomycetes</taxon>
        <taxon>Tremellales</taxon>
        <taxon>Cryptococcaceae</taxon>
        <taxon>Kwoniella</taxon>
    </lineage>
</organism>
<feature type="compositionally biased region" description="Basic residues" evidence="1">
    <location>
        <begin position="101"/>
        <end position="111"/>
    </location>
</feature>
<proteinExistence type="predicted"/>
<gene>
    <name evidence="2" type="ORF">L486_04766</name>
</gene>
<evidence type="ECO:0000313" key="2">
    <source>
        <dbReference type="EMBL" id="OCF57310.1"/>
    </source>
</evidence>
<reference evidence="2 3" key="1">
    <citation type="submission" date="2013-07" db="EMBL/GenBank/DDBJ databases">
        <title>The Genome Sequence of Kwoniella mangroviensis CBS10435.</title>
        <authorList>
            <consortium name="The Broad Institute Genome Sequencing Platform"/>
            <person name="Cuomo C."/>
            <person name="Litvintseva A."/>
            <person name="Chen Y."/>
            <person name="Heitman J."/>
            <person name="Sun S."/>
            <person name="Springer D."/>
            <person name="Dromer F."/>
            <person name="Young S.K."/>
            <person name="Zeng Q."/>
            <person name="Gargeya S."/>
            <person name="Fitzgerald M."/>
            <person name="Abouelleil A."/>
            <person name="Alvarado L."/>
            <person name="Berlin A.M."/>
            <person name="Chapman S.B."/>
            <person name="Dewar J."/>
            <person name="Goldberg J."/>
            <person name="Griggs A."/>
            <person name="Gujja S."/>
            <person name="Hansen M."/>
            <person name="Howarth C."/>
            <person name="Imamovic A."/>
            <person name="Larimer J."/>
            <person name="McCowan C."/>
            <person name="Murphy C."/>
            <person name="Pearson M."/>
            <person name="Priest M."/>
            <person name="Roberts A."/>
            <person name="Saif S."/>
            <person name="Shea T."/>
            <person name="Sykes S."/>
            <person name="Wortman J."/>
            <person name="Nusbaum C."/>
            <person name="Birren B."/>
        </authorList>
    </citation>
    <scope>NUCLEOTIDE SEQUENCE [LARGE SCALE GENOMIC DNA]</scope>
    <source>
        <strain evidence="2 3">CBS 10435</strain>
    </source>
</reference>
<feature type="compositionally biased region" description="Acidic residues" evidence="1">
    <location>
        <begin position="120"/>
        <end position="129"/>
    </location>
</feature>
<feature type="compositionally biased region" description="Basic and acidic residues" evidence="1">
    <location>
        <begin position="73"/>
        <end position="86"/>
    </location>
</feature>
<dbReference type="EMBL" id="KI669463">
    <property type="protein sequence ID" value="OCF57310.1"/>
    <property type="molecule type" value="Genomic_DNA"/>
</dbReference>
<name>A0A1B9IPG8_9TREE</name>
<dbReference type="AlphaFoldDB" id="A0A1B9IPG8"/>
<dbReference type="OrthoDB" id="10599607at2759"/>
<evidence type="ECO:0000313" key="3">
    <source>
        <dbReference type="Proteomes" id="UP000092583"/>
    </source>
</evidence>
<feature type="compositionally biased region" description="Polar residues" evidence="1">
    <location>
        <begin position="56"/>
        <end position="72"/>
    </location>
</feature>
<protein>
    <submittedName>
        <fullName evidence="2">Uncharacterized protein</fullName>
    </submittedName>
</protein>